<feature type="non-terminal residue" evidence="2">
    <location>
        <position position="1"/>
    </location>
</feature>
<dbReference type="EMBL" id="ASPP01002903">
    <property type="protein sequence ID" value="ETO34065.1"/>
    <property type="molecule type" value="Genomic_DNA"/>
</dbReference>
<dbReference type="Proteomes" id="UP000023152">
    <property type="component" value="Unassembled WGS sequence"/>
</dbReference>
<dbReference type="InterPro" id="IPR003692">
    <property type="entry name" value="Hydantoinase_B"/>
</dbReference>
<comment type="caution">
    <text evidence="2">The sequence shown here is derived from an EMBL/GenBank/DDBJ whole genome shotgun (WGS) entry which is preliminary data.</text>
</comment>
<dbReference type="PANTHER" id="PTHR11365:SF2">
    <property type="entry name" value="5-OXOPROLINASE"/>
    <property type="match status" value="1"/>
</dbReference>
<keyword evidence="3" id="KW-1185">Reference proteome</keyword>
<dbReference type="Pfam" id="PF02538">
    <property type="entry name" value="Hydantoinase_B"/>
    <property type="match status" value="1"/>
</dbReference>
<dbReference type="GO" id="GO:0005829">
    <property type="term" value="C:cytosol"/>
    <property type="evidence" value="ECO:0007669"/>
    <property type="project" value="TreeGrafter"/>
</dbReference>
<gene>
    <name evidence="2" type="ORF">RFI_03030</name>
</gene>
<organism evidence="2 3">
    <name type="scientific">Reticulomyxa filosa</name>
    <dbReference type="NCBI Taxonomy" id="46433"/>
    <lineage>
        <taxon>Eukaryota</taxon>
        <taxon>Sar</taxon>
        <taxon>Rhizaria</taxon>
        <taxon>Retaria</taxon>
        <taxon>Foraminifera</taxon>
        <taxon>Monothalamids</taxon>
        <taxon>Reticulomyxidae</taxon>
        <taxon>Reticulomyxa</taxon>
    </lineage>
</organism>
<dbReference type="OrthoDB" id="3643at2759"/>
<sequence>RTSVSTNIKERLDFSCAIFGPDGGLVANAPHLPVHLGSMQEAVRYQTNKLKGDIRRGDVLVSNHPIAGGTHLPDLTVMTPVFHESSKDPVFWVASRGHHADIGGITPGSMPPFSVNLSQEGAAIESLKLVKQGVFMEEEVTHILTTPSDPQSSGTRNLANNISDLKAQIAANQKGITLMENLIEEYSLAVVQAYMYHIQDNAEEAVRNMLKRAAKDYRKEHKSSTSHPSESQEVMLQAVDYMDDGTPIPVAILINEKDGSAVFDFTGAGPMVYGNCNAPRVVTYSAIIYCMRCLVDLDIPLNQGCLKPIRVIIPDNSILSPSPEAAIVGGNVLTSQRVTDVILKAFNACAASQVSLIFICKYYLFV</sequence>
<evidence type="ECO:0000259" key="1">
    <source>
        <dbReference type="Pfam" id="PF02538"/>
    </source>
</evidence>
<dbReference type="AlphaFoldDB" id="X6P6B4"/>
<evidence type="ECO:0000313" key="2">
    <source>
        <dbReference type="EMBL" id="ETO34065.1"/>
    </source>
</evidence>
<dbReference type="InterPro" id="IPR045079">
    <property type="entry name" value="Oxoprolinase-like"/>
</dbReference>
<dbReference type="GO" id="GO:0017168">
    <property type="term" value="F:5-oxoprolinase (ATP-hydrolyzing) activity"/>
    <property type="evidence" value="ECO:0007669"/>
    <property type="project" value="TreeGrafter"/>
</dbReference>
<accession>X6P6B4</accession>
<evidence type="ECO:0000313" key="3">
    <source>
        <dbReference type="Proteomes" id="UP000023152"/>
    </source>
</evidence>
<reference evidence="2 3" key="1">
    <citation type="journal article" date="2013" name="Curr. Biol.">
        <title>The Genome of the Foraminiferan Reticulomyxa filosa.</title>
        <authorList>
            <person name="Glockner G."/>
            <person name="Hulsmann N."/>
            <person name="Schleicher M."/>
            <person name="Noegel A.A."/>
            <person name="Eichinger L."/>
            <person name="Gallinger C."/>
            <person name="Pawlowski J."/>
            <person name="Sierra R."/>
            <person name="Euteneuer U."/>
            <person name="Pillet L."/>
            <person name="Moustafa A."/>
            <person name="Platzer M."/>
            <person name="Groth M."/>
            <person name="Szafranski K."/>
            <person name="Schliwa M."/>
        </authorList>
    </citation>
    <scope>NUCLEOTIDE SEQUENCE [LARGE SCALE GENOMIC DNA]</scope>
</reference>
<dbReference type="PANTHER" id="PTHR11365">
    <property type="entry name" value="5-OXOPROLINASE RELATED"/>
    <property type="match status" value="1"/>
</dbReference>
<dbReference type="GO" id="GO:0006749">
    <property type="term" value="P:glutathione metabolic process"/>
    <property type="evidence" value="ECO:0007669"/>
    <property type="project" value="TreeGrafter"/>
</dbReference>
<protein>
    <submittedName>
        <fullName evidence="2">5-oxoprolinase (ATP-hydrolysing)</fullName>
    </submittedName>
</protein>
<name>X6P6B4_RETFI</name>
<feature type="domain" description="Hydantoinase B/oxoprolinase" evidence="1">
    <location>
        <begin position="1"/>
        <end position="355"/>
    </location>
</feature>
<proteinExistence type="predicted"/>